<dbReference type="Pfam" id="PF00583">
    <property type="entry name" value="Acetyltransf_1"/>
    <property type="match status" value="1"/>
</dbReference>
<name>A0A2K9N9D1_9PROT</name>
<dbReference type="RefSeq" id="WP_102110914.1">
    <property type="nucleotide sequence ID" value="NZ_BMGN01000004.1"/>
</dbReference>
<keyword evidence="2" id="KW-1185">Reference proteome</keyword>
<dbReference type="PROSITE" id="PS51186">
    <property type="entry name" value="GNAT"/>
    <property type="match status" value="1"/>
</dbReference>
<dbReference type="GO" id="GO:0016747">
    <property type="term" value="F:acyltransferase activity, transferring groups other than amino-acyl groups"/>
    <property type="evidence" value="ECO:0007669"/>
    <property type="project" value="InterPro"/>
</dbReference>
<dbReference type="Proteomes" id="UP000234752">
    <property type="component" value="Chromosome eg_1"/>
</dbReference>
<accession>A0A2K9N9D1</accession>
<organism evidence="1 2">
    <name type="scientific">Niveispirillum cyanobacteriorum</name>
    <dbReference type="NCBI Taxonomy" id="1612173"/>
    <lineage>
        <taxon>Bacteria</taxon>
        <taxon>Pseudomonadati</taxon>
        <taxon>Pseudomonadota</taxon>
        <taxon>Alphaproteobacteria</taxon>
        <taxon>Rhodospirillales</taxon>
        <taxon>Azospirillaceae</taxon>
        <taxon>Niveispirillum</taxon>
    </lineage>
</organism>
<evidence type="ECO:0000313" key="2">
    <source>
        <dbReference type="Proteomes" id="UP000234752"/>
    </source>
</evidence>
<dbReference type="SUPFAM" id="SSF55729">
    <property type="entry name" value="Acyl-CoA N-acyltransferases (Nat)"/>
    <property type="match status" value="1"/>
</dbReference>
<dbReference type="EMBL" id="CP025611">
    <property type="protein sequence ID" value="AUN29166.1"/>
    <property type="molecule type" value="Genomic_DNA"/>
</dbReference>
<dbReference type="InterPro" id="IPR016181">
    <property type="entry name" value="Acyl_CoA_acyltransferase"/>
</dbReference>
<dbReference type="Gene3D" id="3.40.630.30">
    <property type="match status" value="1"/>
</dbReference>
<gene>
    <name evidence="1" type="ORF">C0V82_02070</name>
</gene>
<evidence type="ECO:0000313" key="1">
    <source>
        <dbReference type="EMBL" id="AUN29166.1"/>
    </source>
</evidence>
<protein>
    <submittedName>
        <fullName evidence="1">N-acetyltransferase</fullName>
    </submittedName>
</protein>
<reference evidence="1 2" key="1">
    <citation type="submission" date="2017-12" db="EMBL/GenBank/DDBJ databases">
        <title>Genomes of bacteria within cyanobacterial aggregates.</title>
        <authorList>
            <person name="Cai H."/>
        </authorList>
    </citation>
    <scope>NUCLEOTIDE SEQUENCE [LARGE SCALE GENOMIC DNA]</scope>
    <source>
        <strain evidence="1 2">TH16</strain>
    </source>
</reference>
<dbReference type="OrthoDB" id="9786032at2"/>
<sequence>MISAPVMGHVTLDIASEEDLPRFRKDLQAAFAIAVVETFGSVDEGPIPPDEDVAASFTAPNAVVHRILEDGRWVGGAVVSIDAETQRNSLDFFYVRTDRSGRGIGRKAWRAIEATYPDTQVWITHTPYFEKRNIHFYVNVCGFHIVEYHHAGHPDPHRPNEPDLPGDDGMFRFEKRMREVVTQST</sequence>
<keyword evidence="1" id="KW-0808">Transferase</keyword>
<dbReference type="KEGG" id="ncb:C0V82_02070"/>
<dbReference type="AlphaFoldDB" id="A0A2K9N9D1"/>
<proteinExistence type="predicted"/>
<dbReference type="CDD" id="cd04301">
    <property type="entry name" value="NAT_SF"/>
    <property type="match status" value="1"/>
</dbReference>
<dbReference type="InterPro" id="IPR000182">
    <property type="entry name" value="GNAT_dom"/>
</dbReference>